<dbReference type="PANTHER" id="PTHR22953">
    <property type="entry name" value="ACID PHOSPHATASE RELATED"/>
    <property type="match status" value="1"/>
</dbReference>
<reference evidence="3" key="1">
    <citation type="journal article" date="2015" name="Nature">
        <title>Complex archaea that bridge the gap between prokaryotes and eukaryotes.</title>
        <authorList>
            <person name="Spang A."/>
            <person name="Saw J.H."/>
            <person name="Jorgensen S.L."/>
            <person name="Zaremba-Niedzwiedzka K."/>
            <person name="Martijn J."/>
            <person name="Lind A.E."/>
            <person name="van Eijk R."/>
            <person name="Schleper C."/>
            <person name="Guy L."/>
            <person name="Ettema T.J."/>
        </authorList>
    </citation>
    <scope>NUCLEOTIDE SEQUENCE</scope>
</reference>
<feature type="non-terminal residue" evidence="3">
    <location>
        <position position="1"/>
    </location>
</feature>
<dbReference type="AlphaFoldDB" id="A0A0F9JYS2"/>
<dbReference type="EMBL" id="LAZR01010312">
    <property type="protein sequence ID" value="KKM67641.1"/>
    <property type="molecule type" value="Genomic_DNA"/>
</dbReference>
<dbReference type="SUPFAM" id="SSF56300">
    <property type="entry name" value="Metallo-dependent phosphatases"/>
    <property type="match status" value="1"/>
</dbReference>
<dbReference type="Gene3D" id="3.60.21.10">
    <property type="match status" value="1"/>
</dbReference>
<evidence type="ECO:0000259" key="2">
    <source>
        <dbReference type="Pfam" id="PF00149"/>
    </source>
</evidence>
<sequence length="290" mass="31024">LTVLAAGDIAKCAPSSAFAKALPATADLFGIEPGFDLGDVAASESAALARSWPDAPILALGDLVYSSGTPAEFDACYDPIWGDLRPRTLPAPGNHEYKSPGAFGYFDYWAERAGPERRGYYAATAGNWLILALNSEVPAGPDSDQGRWMQARLDAAPQSCVLAYYHRPAYSLTERSGGENAVKLFRQLQSNGVTLVLNGHNHFYERTAPLAADGSLDEKGGTVAFTVGTGGRMSGAQPLLDVTRAAVFDTVGLLRLELGAEGYRWWYHDTTADRIADSGDAPCNRARETM</sequence>
<dbReference type="PANTHER" id="PTHR22953:SF153">
    <property type="entry name" value="PURPLE ACID PHOSPHATASE"/>
    <property type="match status" value="1"/>
</dbReference>
<name>A0A0F9JYS2_9ZZZZ</name>
<protein>
    <recommendedName>
        <fullName evidence="2">Calcineurin-like phosphoesterase domain-containing protein</fullName>
    </recommendedName>
</protein>
<gene>
    <name evidence="3" type="ORF">LCGC14_1469110</name>
</gene>
<accession>A0A0F9JYS2</accession>
<comment type="caution">
    <text evidence="3">The sequence shown here is derived from an EMBL/GenBank/DDBJ whole genome shotgun (WGS) entry which is preliminary data.</text>
</comment>
<dbReference type="InterPro" id="IPR039331">
    <property type="entry name" value="PAPs-like"/>
</dbReference>
<feature type="domain" description="Calcineurin-like phosphoesterase" evidence="2">
    <location>
        <begin position="57"/>
        <end position="203"/>
    </location>
</feature>
<dbReference type="InterPro" id="IPR029052">
    <property type="entry name" value="Metallo-depent_PP-like"/>
</dbReference>
<dbReference type="InterPro" id="IPR004843">
    <property type="entry name" value="Calcineurin-like_PHP"/>
</dbReference>
<keyword evidence="1" id="KW-0732">Signal</keyword>
<dbReference type="Pfam" id="PF00149">
    <property type="entry name" value="Metallophos"/>
    <property type="match status" value="1"/>
</dbReference>
<dbReference type="GO" id="GO:0003993">
    <property type="term" value="F:acid phosphatase activity"/>
    <property type="evidence" value="ECO:0007669"/>
    <property type="project" value="InterPro"/>
</dbReference>
<evidence type="ECO:0000256" key="1">
    <source>
        <dbReference type="ARBA" id="ARBA00022729"/>
    </source>
</evidence>
<proteinExistence type="predicted"/>
<organism evidence="3">
    <name type="scientific">marine sediment metagenome</name>
    <dbReference type="NCBI Taxonomy" id="412755"/>
    <lineage>
        <taxon>unclassified sequences</taxon>
        <taxon>metagenomes</taxon>
        <taxon>ecological metagenomes</taxon>
    </lineage>
</organism>
<evidence type="ECO:0000313" key="3">
    <source>
        <dbReference type="EMBL" id="KKM67641.1"/>
    </source>
</evidence>